<dbReference type="Proteomes" id="UP000245423">
    <property type="component" value="Chromosome 1"/>
</dbReference>
<organism evidence="2 3">
    <name type="scientific">[Clostridium] ultunense Esp</name>
    <dbReference type="NCBI Taxonomy" id="1288971"/>
    <lineage>
        <taxon>Bacteria</taxon>
        <taxon>Bacillati</taxon>
        <taxon>Bacillota</taxon>
        <taxon>Tissierellia</taxon>
        <taxon>Tissierellales</taxon>
        <taxon>Tepidimicrobiaceae</taxon>
        <taxon>Schnuerera</taxon>
    </lineage>
</organism>
<protein>
    <submittedName>
        <fullName evidence="2">Uncharacterized protein</fullName>
    </submittedName>
</protein>
<evidence type="ECO:0000256" key="1">
    <source>
        <dbReference type="SAM" id="MobiDB-lite"/>
    </source>
</evidence>
<evidence type="ECO:0000313" key="2">
    <source>
        <dbReference type="EMBL" id="SHD77043.1"/>
    </source>
</evidence>
<feature type="compositionally biased region" description="Basic residues" evidence="1">
    <location>
        <begin position="83"/>
        <end position="94"/>
    </location>
</feature>
<sequence length="107" mass="12810">MIYMSIRPVDYTNTITKSQEIAKIRQVENDRVKVQMEQGFVQQEKQIEKNMKRVRDANKSENLIIDADKKRQFANSKDEKESRKKRKKKNNKNKNRTELGRNIDIKI</sequence>
<evidence type="ECO:0000313" key="3">
    <source>
        <dbReference type="Proteomes" id="UP000245423"/>
    </source>
</evidence>
<dbReference type="AlphaFoldDB" id="A0A1M4PNH5"/>
<feature type="compositionally biased region" description="Basic and acidic residues" evidence="1">
    <location>
        <begin position="66"/>
        <end position="82"/>
    </location>
</feature>
<accession>A0A1M4PNH5</accession>
<gene>
    <name evidence="2" type="ORF">CUESP1_1680</name>
</gene>
<reference evidence="2 3" key="1">
    <citation type="submission" date="2016-11" db="EMBL/GenBank/DDBJ databases">
        <authorList>
            <person name="Manzoor S."/>
        </authorList>
    </citation>
    <scope>NUCLEOTIDE SEQUENCE [LARGE SCALE GENOMIC DNA]</scope>
    <source>
        <strain evidence="2">Clostridium ultunense strain Esp</strain>
    </source>
</reference>
<feature type="compositionally biased region" description="Basic and acidic residues" evidence="1">
    <location>
        <begin position="95"/>
        <end position="107"/>
    </location>
</feature>
<dbReference type="EMBL" id="LT669839">
    <property type="protein sequence ID" value="SHD77043.1"/>
    <property type="molecule type" value="Genomic_DNA"/>
</dbReference>
<name>A0A1M4PNH5_9FIRM</name>
<keyword evidence="3" id="KW-1185">Reference proteome</keyword>
<proteinExistence type="predicted"/>
<feature type="region of interest" description="Disordered" evidence="1">
    <location>
        <begin position="60"/>
        <end position="107"/>
    </location>
</feature>